<dbReference type="PANTHER" id="PTHR32099:SF92">
    <property type="entry name" value="CYSTEINE-RICH RECEPTOR-LIKE PROTEIN KINASE 11"/>
    <property type="match status" value="1"/>
</dbReference>
<keyword evidence="5" id="KW-1185">Reference proteome</keyword>
<organism evidence="4 5">
    <name type="scientific">Eucalyptus globulus</name>
    <name type="common">Tasmanian blue gum</name>
    <dbReference type="NCBI Taxonomy" id="34317"/>
    <lineage>
        <taxon>Eukaryota</taxon>
        <taxon>Viridiplantae</taxon>
        <taxon>Streptophyta</taxon>
        <taxon>Embryophyta</taxon>
        <taxon>Tracheophyta</taxon>
        <taxon>Spermatophyta</taxon>
        <taxon>Magnoliopsida</taxon>
        <taxon>eudicotyledons</taxon>
        <taxon>Gunneridae</taxon>
        <taxon>Pentapetalae</taxon>
        <taxon>rosids</taxon>
        <taxon>malvids</taxon>
        <taxon>Myrtales</taxon>
        <taxon>Myrtaceae</taxon>
        <taxon>Myrtoideae</taxon>
        <taxon>Eucalypteae</taxon>
        <taxon>Eucalyptus</taxon>
    </lineage>
</organism>
<dbReference type="PROSITE" id="PS51473">
    <property type="entry name" value="GNK2"/>
    <property type="match status" value="1"/>
</dbReference>
<comment type="caution">
    <text evidence="4">The sequence shown here is derived from an EMBL/GenBank/DDBJ whole genome shotgun (WGS) entry which is preliminary data.</text>
</comment>
<reference evidence="4 5" key="1">
    <citation type="submission" date="2024-11" db="EMBL/GenBank/DDBJ databases">
        <title>Chromosome-level genome assembly of Eucalyptus globulus Labill. provides insights into its genome evolution.</title>
        <authorList>
            <person name="Li X."/>
        </authorList>
    </citation>
    <scope>NUCLEOTIDE SEQUENCE [LARGE SCALE GENOMIC DNA]</scope>
    <source>
        <strain evidence="4">CL2024</strain>
        <tissue evidence="4">Fresh tender leaves</tissue>
    </source>
</reference>
<sequence length="119" mass="13210">MATSNYTKNCEIVLPSLPSDMTSNGGFCSWNLGNSSDIICVLSFCRGDCLDNTCIKCISATAEGLMIKCPNQKAVYSKEAFNPPCFIPYSLVQCTREADISDVYRFMDITMDQDQFDRA</sequence>
<evidence type="ECO:0000259" key="3">
    <source>
        <dbReference type="PROSITE" id="PS51473"/>
    </source>
</evidence>
<feature type="domain" description="Gnk2-homologous" evidence="3">
    <location>
        <begin position="1"/>
        <end position="94"/>
    </location>
</feature>
<dbReference type="InterPro" id="IPR002902">
    <property type="entry name" value="GNK2"/>
</dbReference>
<evidence type="ECO:0000313" key="4">
    <source>
        <dbReference type="EMBL" id="KAL3727916.1"/>
    </source>
</evidence>
<evidence type="ECO:0000256" key="1">
    <source>
        <dbReference type="ARBA" id="ARBA00022729"/>
    </source>
</evidence>
<evidence type="ECO:0000256" key="2">
    <source>
        <dbReference type="ARBA" id="ARBA00022737"/>
    </source>
</evidence>
<name>A0ABD3JUB6_EUCGL</name>
<proteinExistence type="predicted"/>
<dbReference type="PANTHER" id="PTHR32099">
    <property type="entry name" value="CYSTEINE-RICH REPEAT SECRETORY PROTEIN"/>
    <property type="match status" value="1"/>
</dbReference>
<dbReference type="EMBL" id="JBJKBG010000008">
    <property type="protein sequence ID" value="KAL3727916.1"/>
    <property type="molecule type" value="Genomic_DNA"/>
</dbReference>
<gene>
    <name evidence="4" type="ORF">ACJRO7_032632</name>
</gene>
<dbReference type="InterPro" id="IPR038408">
    <property type="entry name" value="GNK2_sf"/>
</dbReference>
<dbReference type="Gene3D" id="3.30.430.20">
    <property type="entry name" value="Gnk2 domain, C-X8-C-X2-C motif"/>
    <property type="match status" value="1"/>
</dbReference>
<accession>A0ABD3JUB6</accession>
<dbReference type="AlphaFoldDB" id="A0ABD3JUB6"/>
<dbReference type="Proteomes" id="UP001634007">
    <property type="component" value="Unassembled WGS sequence"/>
</dbReference>
<protein>
    <recommendedName>
        <fullName evidence="3">Gnk2-homologous domain-containing protein</fullName>
    </recommendedName>
</protein>
<evidence type="ECO:0000313" key="5">
    <source>
        <dbReference type="Proteomes" id="UP001634007"/>
    </source>
</evidence>
<dbReference type="Pfam" id="PF01657">
    <property type="entry name" value="Stress-antifung"/>
    <property type="match status" value="1"/>
</dbReference>
<keyword evidence="2" id="KW-0677">Repeat</keyword>
<keyword evidence="1" id="KW-0732">Signal</keyword>